<sequence length="665" mass="73256">MTSTQIGGRRNTISDTKNYAAFVCETFVKIRRPRYRAPSGKCPDTKCESDSPTLEERTMTEPVKKRARVHPGVDVVNQPQEDRELVALQELLLSQCLCSLPEVLDEVGWLERRILPQGACTAWTRDQALLFVSTLQLLCETSYKQLSSQGIQCRRLARMCDAVVTCNYRLIELLISDELCGGCDPYVRFASGRALPALLVASRQRIDPMWLETLADAALVPSPLTATFALDVFRRVLEWRDVDCHPTEDASGASTSSSVNSYASPVGSCNQVPDPEGADSQAAKCACIHALESRWTLLVNHYDSLMASYASANEAAITTFVALWEAIISVKANLSVVDTKPFYSHLDGFVVLLGPNLPPLLWKRLLGLFNEVMCYGSTLALQDTIAEEPCALAHLVVRSVKDWHLLDALPFRSGNGGFGGRHGGSSEEGDRPLLQKMCLLVLKSVAVTVKETRSDSSSSDASSSSGGGGNGGSSEEEAAAAADDMAVIARSIAEVLRRLDACVKSLMPFHPETPLAQWVVQLFSDQDDALVEGMVCCLDVEVGLSVALTSSLVSNTLRTALSPTQTFAQFLRTVSHDHEVLLDLLVSNETCFLLYLLRFLKYARRQWSDFVAACDRELENIMTVLIRLRISINRLVSKALFPYNIKPVLRLLEKCERMYEDGDFH</sequence>
<reference evidence="4 5" key="1">
    <citation type="submission" date="2020-04" db="EMBL/GenBank/DDBJ databases">
        <authorList>
            <person name="Alioto T."/>
            <person name="Alioto T."/>
            <person name="Gomez Garrido J."/>
        </authorList>
    </citation>
    <scope>NUCLEOTIDE SEQUENCE [LARGE SCALE GENOMIC DNA]</scope>
</reference>
<evidence type="ECO:0000313" key="5">
    <source>
        <dbReference type="Proteomes" id="UP000494165"/>
    </source>
</evidence>
<dbReference type="InterPro" id="IPR024875">
    <property type="entry name" value="Protein_Lines"/>
</dbReference>
<dbReference type="Pfam" id="PF14695">
    <property type="entry name" value="LINES_C"/>
    <property type="match status" value="1"/>
</dbReference>
<feature type="region of interest" description="Disordered" evidence="1">
    <location>
        <begin position="41"/>
        <end position="66"/>
    </location>
</feature>
<dbReference type="InterPro" id="IPR032794">
    <property type="entry name" value="LINES_N"/>
</dbReference>
<feature type="region of interest" description="Disordered" evidence="1">
    <location>
        <begin position="453"/>
        <end position="477"/>
    </location>
</feature>
<protein>
    <recommendedName>
        <fullName evidence="6">Protein lines</fullName>
    </recommendedName>
</protein>
<gene>
    <name evidence="4" type="ORF">CLODIP_2_CD14881</name>
</gene>
<dbReference type="OrthoDB" id="8251209at2759"/>
<proteinExistence type="predicted"/>
<evidence type="ECO:0000259" key="3">
    <source>
        <dbReference type="Pfam" id="PF14695"/>
    </source>
</evidence>
<evidence type="ECO:0000259" key="2">
    <source>
        <dbReference type="Pfam" id="PF14694"/>
    </source>
</evidence>
<feature type="compositionally biased region" description="Basic and acidic residues" evidence="1">
    <location>
        <begin position="43"/>
        <end position="64"/>
    </location>
</feature>
<feature type="compositionally biased region" description="Low complexity" evidence="1">
    <location>
        <begin position="455"/>
        <end position="464"/>
    </location>
</feature>
<dbReference type="Proteomes" id="UP000494165">
    <property type="component" value="Unassembled WGS sequence"/>
</dbReference>
<organism evidence="4 5">
    <name type="scientific">Cloeon dipterum</name>
    <dbReference type="NCBI Taxonomy" id="197152"/>
    <lineage>
        <taxon>Eukaryota</taxon>
        <taxon>Metazoa</taxon>
        <taxon>Ecdysozoa</taxon>
        <taxon>Arthropoda</taxon>
        <taxon>Hexapoda</taxon>
        <taxon>Insecta</taxon>
        <taxon>Pterygota</taxon>
        <taxon>Palaeoptera</taxon>
        <taxon>Ephemeroptera</taxon>
        <taxon>Pisciforma</taxon>
        <taxon>Baetidae</taxon>
        <taxon>Cloeon</taxon>
    </lineage>
</organism>
<dbReference type="AlphaFoldDB" id="A0A8S1C5Q0"/>
<comment type="caution">
    <text evidence="4">The sequence shown here is derived from an EMBL/GenBank/DDBJ whole genome shotgun (WGS) entry which is preliminary data.</text>
</comment>
<dbReference type="PANTHER" id="PTHR16057:SF1">
    <property type="entry name" value="PROTEIN LINES HOMOLOG 1"/>
    <property type="match status" value="1"/>
</dbReference>
<dbReference type="Pfam" id="PF14694">
    <property type="entry name" value="LINES_N"/>
    <property type="match status" value="1"/>
</dbReference>
<keyword evidence="5" id="KW-1185">Reference proteome</keyword>
<evidence type="ECO:0008006" key="6">
    <source>
        <dbReference type="Google" id="ProtNLM"/>
    </source>
</evidence>
<dbReference type="PANTHER" id="PTHR16057">
    <property type="entry name" value="WINS1, 2 PROTEIN"/>
    <property type="match status" value="1"/>
</dbReference>
<dbReference type="EMBL" id="CADEPI010000011">
    <property type="protein sequence ID" value="CAB3363194.1"/>
    <property type="molecule type" value="Genomic_DNA"/>
</dbReference>
<dbReference type="InterPro" id="IPR029415">
    <property type="entry name" value="Lines_C"/>
</dbReference>
<evidence type="ECO:0000256" key="1">
    <source>
        <dbReference type="SAM" id="MobiDB-lite"/>
    </source>
</evidence>
<name>A0A8S1C5Q0_9INSE</name>
<feature type="domain" description="Protein Lines C-terminal" evidence="3">
    <location>
        <begin position="621"/>
        <end position="657"/>
    </location>
</feature>
<evidence type="ECO:0000313" key="4">
    <source>
        <dbReference type="EMBL" id="CAB3363194.1"/>
    </source>
</evidence>
<accession>A0A8S1C5Q0</accession>
<feature type="domain" description="Protein Lines N-terminal" evidence="2">
    <location>
        <begin position="272"/>
        <end position="614"/>
    </location>
</feature>